<evidence type="ECO:0000256" key="2">
    <source>
        <dbReference type="ARBA" id="ARBA00023054"/>
    </source>
</evidence>
<feature type="compositionally biased region" description="Polar residues" evidence="4">
    <location>
        <begin position="184"/>
        <end position="193"/>
    </location>
</feature>
<dbReference type="PANTHER" id="PTHR32054">
    <property type="entry name" value="HEAVY CHAIN, PUTATIVE, EXPRESSED-RELATED-RELATED"/>
    <property type="match status" value="1"/>
</dbReference>
<dbReference type="Proteomes" id="UP001314170">
    <property type="component" value="Unassembled WGS sequence"/>
</dbReference>
<feature type="region of interest" description="Disordered" evidence="4">
    <location>
        <begin position="171"/>
        <end position="193"/>
    </location>
</feature>
<dbReference type="GO" id="GO:0009904">
    <property type="term" value="P:chloroplast accumulation movement"/>
    <property type="evidence" value="ECO:0007669"/>
    <property type="project" value="TreeGrafter"/>
</dbReference>
<dbReference type="InterPro" id="IPR008545">
    <property type="entry name" value="Web"/>
</dbReference>
<protein>
    <recommendedName>
        <fullName evidence="7">WEB family protein</fullName>
    </recommendedName>
</protein>
<keyword evidence="2 3" id="KW-0175">Coiled coil</keyword>
<feature type="compositionally biased region" description="Basic and acidic residues" evidence="4">
    <location>
        <begin position="1"/>
        <end position="10"/>
    </location>
</feature>
<evidence type="ECO:0000256" key="3">
    <source>
        <dbReference type="SAM" id="Coils"/>
    </source>
</evidence>
<dbReference type="EMBL" id="CAWUPB010001108">
    <property type="protein sequence ID" value="CAK7337630.1"/>
    <property type="molecule type" value="Genomic_DNA"/>
</dbReference>
<organism evidence="5 6">
    <name type="scientific">Dovyalis caffra</name>
    <dbReference type="NCBI Taxonomy" id="77055"/>
    <lineage>
        <taxon>Eukaryota</taxon>
        <taxon>Viridiplantae</taxon>
        <taxon>Streptophyta</taxon>
        <taxon>Embryophyta</taxon>
        <taxon>Tracheophyta</taxon>
        <taxon>Spermatophyta</taxon>
        <taxon>Magnoliopsida</taxon>
        <taxon>eudicotyledons</taxon>
        <taxon>Gunneridae</taxon>
        <taxon>Pentapetalae</taxon>
        <taxon>rosids</taxon>
        <taxon>fabids</taxon>
        <taxon>Malpighiales</taxon>
        <taxon>Salicaceae</taxon>
        <taxon>Flacourtieae</taxon>
        <taxon>Dovyalis</taxon>
    </lineage>
</organism>
<feature type="region of interest" description="Disordered" evidence="4">
    <location>
        <begin position="296"/>
        <end position="320"/>
    </location>
</feature>
<evidence type="ECO:0000313" key="6">
    <source>
        <dbReference type="Proteomes" id="UP001314170"/>
    </source>
</evidence>
<feature type="region of interest" description="Disordered" evidence="4">
    <location>
        <begin position="1"/>
        <end position="24"/>
    </location>
</feature>
<proteinExistence type="inferred from homology"/>
<evidence type="ECO:0000256" key="1">
    <source>
        <dbReference type="ARBA" id="ARBA00005485"/>
    </source>
</evidence>
<sequence length="345" mass="40005">MEAYEKEKRESSRHKTRDLEEHHGDIMQAKMEELTKMNEALQKSKDKAMQSWLDSRPLIDELEKLQSGLASAKNQASMSNIVISELESQLEATNVGIQSKMEEEIKVAKMTNEITQALDQSREELERIMLDTEEEHRERSKLTQVLRLRRQTLRTLKITLRAVEVESEAFGESAAEARGHIKSSETGNSTVQLSEEEYLSLKRRAKEGTSLANWRISVSMEQKFAAEASRNLASTRLKEIRSEKNMSRRRRTEDEKIIEDGYTIKDHQEEQQDSRFKKVAQVKTSGNAFPKARANAISKSNSRTPKKQMGRSVRKRNKKLHKKEKLSILEQIRRFFIRSIRRLFG</sequence>
<name>A0AAV1RP45_9ROSI</name>
<comment type="similarity">
    <text evidence="1">Belongs to the WEB family.</text>
</comment>
<reference evidence="5 6" key="1">
    <citation type="submission" date="2024-01" db="EMBL/GenBank/DDBJ databases">
        <authorList>
            <person name="Waweru B."/>
        </authorList>
    </citation>
    <scope>NUCLEOTIDE SEQUENCE [LARGE SCALE GENOMIC DNA]</scope>
</reference>
<dbReference type="GO" id="GO:0005829">
    <property type="term" value="C:cytosol"/>
    <property type="evidence" value="ECO:0007669"/>
    <property type="project" value="TreeGrafter"/>
</dbReference>
<dbReference type="GO" id="GO:0009903">
    <property type="term" value="P:chloroplast avoidance movement"/>
    <property type="evidence" value="ECO:0007669"/>
    <property type="project" value="TreeGrafter"/>
</dbReference>
<dbReference type="Pfam" id="PF05701">
    <property type="entry name" value="WEMBL"/>
    <property type="match status" value="1"/>
</dbReference>
<dbReference type="AlphaFoldDB" id="A0AAV1RP45"/>
<gene>
    <name evidence="5" type="ORF">DCAF_LOCUS12668</name>
</gene>
<evidence type="ECO:0000313" key="5">
    <source>
        <dbReference type="EMBL" id="CAK7337630.1"/>
    </source>
</evidence>
<accession>A0AAV1RP45</accession>
<dbReference type="PANTHER" id="PTHR32054:SF70">
    <property type="entry name" value="OS07G0620100 PROTEIN"/>
    <property type="match status" value="1"/>
</dbReference>
<comment type="caution">
    <text evidence="5">The sequence shown here is derived from an EMBL/GenBank/DDBJ whole genome shotgun (WGS) entry which is preliminary data.</text>
</comment>
<feature type="compositionally biased region" description="Basic residues" evidence="4">
    <location>
        <begin position="304"/>
        <end position="320"/>
    </location>
</feature>
<keyword evidence="6" id="KW-1185">Reference proteome</keyword>
<evidence type="ECO:0008006" key="7">
    <source>
        <dbReference type="Google" id="ProtNLM"/>
    </source>
</evidence>
<evidence type="ECO:0000256" key="4">
    <source>
        <dbReference type="SAM" id="MobiDB-lite"/>
    </source>
</evidence>
<feature type="coiled-coil region" evidence="3">
    <location>
        <begin position="100"/>
        <end position="138"/>
    </location>
</feature>